<dbReference type="Gene3D" id="2.40.128.640">
    <property type="match status" value="1"/>
</dbReference>
<evidence type="ECO:0000256" key="1">
    <source>
        <dbReference type="SAM" id="SignalP"/>
    </source>
</evidence>
<dbReference type="PROSITE" id="PS51257">
    <property type="entry name" value="PROKAR_LIPOPROTEIN"/>
    <property type="match status" value="1"/>
</dbReference>
<evidence type="ECO:0000313" key="2">
    <source>
        <dbReference type="EMBL" id="MCH7415403.1"/>
    </source>
</evidence>
<accession>A0ABS9VHR0</accession>
<sequence length="152" mass="17119">MFKNLKIALSLSFLIVMASCQKSNQSDDLVVDDEVFESEEFVEHHTALNSLDYMGIYKGVLPCADCEGIQTTVELGSGNSYTKKVIYLGKDDQEVIETSGTFSWNEGGNTITLNEEEEPNQYFVGENILFHLDMEGNRIEGELAEKYQLNKE</sequence>
<dbReference type="RefSeq" id="WP_241414290.1">
    <property type="nucleotide sequence ID" value="NZ_JAKZGO010000021.1"/>
</dbReference>
<comment type="caution">
    <text evidence="2">The sequence shown here is derived from an EMBL/GenBank/DDBJ whole genome shotgun (WGS) entry which is preliminary data.</text>
</comment>
<reference evidence="2" key="1">
    <citation type="submission" date="2022-03" db="EMBL/GenBank/DDBJ databases">
        <title>De novo assembled genomes of Belliella spp. (Cyclobacteriaceae) strains.</title>
        <authorList>
            <person name="Szabo A."/>
            <person name="Korponai K."/>
            <person name="Felfoldi T."/>
        </authorList>
    </citation>
    <scope>NUCLEOTIDE SEQUENCE</scope>
    <source>
        <strain evidence="2">DSM 111903</strain>
    </source>
</reference>
<dbReference type="EMBL" id="JAKZGO010000021">
    <property type="protein sequence ID" value="MCH7415403.1"/>
    <property type="molecule type" value="Genomic_DNA"/>
</dbReference>
<gene>
    <name evidence="2" type="ORF">MM213_18025</name>
</gene>
<feature type="chain" id="PRO_5045130238" evidence="1">
    <location>
        <begin position="19"/>
        <end position="152"/>
    </location>
</feature>
<name>A0ABS9VHR0_9BACT</name>
<feature type="signal peptide" evidence="1">
    <location>
        <begin position="1"/>
        <end position="18"/>
    </location>
</feature>
<dbReference type="InterPro" id="IPR007298">
    <property type="entry name" value="Cu-R_lipoprotein_NlpE"/>
</dbReference>
<proteinExistence type="predicted"/>
<organism evidence="2 3">
    <name type="scientific">Belliella alkalica</name>
    <dbReference type="NCBI Taxonomy" id="1730871"/>
    <lineage>
        <taxon>Bacteria</taxon>
        <taxon>Pseudomonadati</taxon>
        <taxon>Bacteroidota</taxon>
        <taxon>Cytophagia</taxon>
        <taxon>Cytophagales</taxon>
        <taxon>Cyclobacteriaceae</taxon>
        <taxon>Belliella</taxon>
    </lineage>
</organism>
<protein>
    <submittedName>
        <fullName evidence="2">Copper resistance protein NlpE</fullName>
    </submittedName>
</protein>
<keyword evidence="1" id="KW-0732">Signal</keyword>
<evidence type="ECO:0000313" key="3">
    <source>
        <dbReference type="Proteomes" id="UP001165430"/>
    </source>
</evidence>
<dbReference type="Proteomes" id="UP001165430">
    <property type="component" value="Unassembled WGS sequence"/>
</dbReference>
<dbReference type="Pfam" id="PF04170">
    <property type="entry name" value="NlpE"/>
    <property type="match status" value="1"/>
</dbReference>
<keyword evidence="3" id="KW-1185">Reference proteome</keyword>